<comment type="subcellular location">
    <subcellularLocation>
        <location evidence="5">Secreted</location>
    </subcellularLocation>
    <subcellularLocation>
        <location evidence="5">Bacterial flagellum</location>
    </subcellularLocation>
</comment>
<dbReference type="InterPro" id="IPR010809">
    <property type="entry name" value="FliD_C"/>
</dbReference>
<comment type="similarity">
    <text evidence="1 5">Belongs to the FliD family.</text>
</comment>
<evidence type="ECO:0000256" key="5">
    <source>
        <dbReference type="RuleBase" id="RU362066"/>
    </source>
</evidence>
<keyword evidence="8" id="KW-0966">Cell projection</keyword>
<comment type="function">
    <text evidence="5">Required for morphogenesis and for the elongation of the flagellar filament by facilitating polymerization of the flagellin monomers at the tip of growing filament. Forms a capping structure, which prevents flagellin subunits (transported through the central channel of the flagellum) from leaking out without polymerization at the distal end.</text>
</comment>
<keyword evidence="8" id="KW-0969">Cilium</keyword>
<dbReference type="Pfam" id="PF07195">
    <property type="entry name" value="FliD_C"/>
    <property type="match status" value="1"/>
</dbReference>
<dbReference type="Pfam" id="PF02465">
    <property type="entry name" value="FliD_N"/>
    <property type="match status" value="1"/>
</dbReference>
<dbReference type="PANTHER" id="PTHR30288:SF0">
    <property type="entry name" value="FLAGELLAR HOOK-ASSOCIATED PROTEIN 2"/>
    <property type="match status" value="1"/>
</dbReference>
<dbReference type="InterPro" id="IPR040026">
    <property type="entry name" value="FliD"/>
</dbReference>
<evidence type="ECO:0000256" key="4">
    <source>
        <dbReference type="ARBA" id="ARBA00023143"/>
    </source>
</evidence>
<accession>A0ABU4VMX2</accession>
<organism evidence="8 9">
    <name type="scientific">Patulibacter brassicae</name>
    <dbReference type="NCBI Taxonomy" id="1705717"/>
    <lineage>
        <taxon>Bacteria</taxon>
        <taxon>Bacillati</taxon>
        <taxon>Actinomycetota</taxon>
        <taxon>Thermoleophilia</taxon>
        <taxon>Solirubrobacterales</taxon>
        <taxon>Patulibacteraceae</taxon>
        <taxon>Patulibacter</taxon>
    </lineage>
</organism>
<feature type="domain" description="Flagellar hook-associated protein 2 C-terminal" evidence="7">
    <location>
        <begin position="196"/>
        <end position="428"/>
    </location>
</feature>
<name>A0ABU4VMX2_9ACTN</name>
<feature type="domain" description="Flagellar hook-associated protein 2 N-terminal" evidence="6">
    <location>
        <begin position="8"/>
        <end position="104"/>
    </location>
</feature>
<keyword evidence="8" id="KW-0282">Flagellum</keyword>
<evidence type="ECO:0000313" key="9">
    <source>
        <dbReference type="Proteomes" id="UP001277761"/>
    </source>
</evidence>
<keyword evidence="9" id="KW-1185">Reference proteome</keyword>
<evidence type="ECO:0000256" key="2">
    <source>
        <dbReference type="ARBA" id="ARBA00011255"/>
    </source>
</evidence>
<dbReference type="Proteomes" id="UP001277761">
    <property type="component" value="Unassembled WGS sequence"/>
</dbReference>
<keyword evidence="5" id="KW-0964">Secreted</keyword>
<evidence type="ECO:0000313" key="8">
    <source>
        <dbReference type="EMBL" id="MDX8153205.1"/>
    </source>
</evidence>
<comment type="subunit">
    <text evidence="2 5">Homopentamer.</text>
</comment>
<dbReference type="EMBL" id="JAXAVX010000011">
    <property type="protein sequence ID" value="MDX8153205.1"/>
    <property type="molecule type" value="Genomic_DNA"/>
</dbReference>
<protein>
    <recommendedName>
        <fullName evidence="5">Flagellar hook-associated protein 2</fullName>
        <shortName evidence="5">HAP2</shortName>
    </recommendedName>
    <alternativeName>
        <fullName evidence="5">Flagellar cap protein</fullName>
    </alternativeName>
</protein>
<dbReference type="RefSeq" id="WP_319955371.1">
    <property type="nucleotide sequence ID" value="NZ_JAXAVX010000011.1"/>
</dbReference>
<evidence type="ECO:0000256" key="1">
    <source>
        <dbReference type="ARBA" id="ARBA00009764"/>
    </source>
</evidence>
<keyword evidence="4 5" id="KW-0975">Bacterial flagellum</keyword>
<sequence>MSIGGLASGLDTNSIITSLMAIEKQPRVRLTTQQTNETNARTAVQTAITTLNGLRTAAQALTDPALFGNRQTASVADPTKATATVSAGAAAGGYQLEVTSLARASQASYAFTPPAADGTITLAGGSWSDTIQVGAGTTLDDLVTRINGDASLHVVASRTTVAGQDRIVFASRETGAASGFSASAPGVLADEQLRAGQNASVLVDGVAHSAASNVLTDAIPGVQLTLLATTSSPTTVNVGVPGVDPDAVAKAGKAFVDAYNSAVDLLRKQTANDPGGTKGVLAADPTMNAVLNGIRDALVATDAGGGMSLPLEALGISTGAPSGTATYSADAVKGKLTFDETKLRAALAADPAAVRSTLGDPSGVLSGLAETIKSFTGTSGTLTARVSASDATLADISRRMADLDSLLEAKEAALTAQFGRLETAMSGWQAQSSWLSSQIAALGT</sequence>
<gene>
    <name evidence="8" type="primary">fliD</name>
    <name evidence="8" type="ORF">SK069_16525</name>
</gene>
<evidence type="ECO:0000256" key="3">
    <source>
        <dbReference type="ARBA" id="ARBA00023054"/>
    </source>
</evidence>
<keyword evidence="3" id="KW-0175">Coiled coil</keyword>
<proteinExistence type="inferred from homology"/>
<reference evidence="8 9" key="1">
    <citation type="submission" date="2023-11" db="EMBL/GenBank/DDBJ databases">
        <authorList>
            <person name="Xu M."/>
            <person name="Jiang T."/>
        </authorList>
    </citation>
    <scope>NUCLEOTIDE SEQUENCE [LARGE SCALE GENOMIC DNA]</scope>
    <source>
        <strain evidence="8 9">SD</strain>
    </source>
</reference>
<evidence type="ECO:0000259" key="7">
    <source>
        <dbReference type="Pfam" id="PF07195"/>
    </source>
</evidence>
<dbReference type="PANTHER" id="PTHR30288">
    <property type="entry name" value="FLAGELLAR CAP/ASSEMBLY PROTEIN FLID"/>
    <property type="match status" value="1"/>
</dbReference>
<evidence type="ECO:0000259" key="6">
    <source>
        <dbReference type="Pfam" id="PF02465"/>
    </source>
</evidence>
<comment type="caution">
    <text evidence="8">The sequence shown here is derived from an EMBL/GenBank/DDBJ whole genome shotgun (WGS) entry which is preliminary data.</text>
</comment>
<dbReference type="InterPro" id="IPR003481">
    <property type="entry name" value="FliD_N"/>
</dbReference>